<reference evidence="1" key="2">
    <citation type="submission" date="2023-04" db="EMBL/GenBank/DDBJ databases">
        <title>'Rhodoalgimonas zhirmunskyi' gen. nov., isolated from a red alga.</title>
        <authorList>
            <person name="Nedashkovskaya O.I."/>
            <person name="Otstavnykh N.Y."/>
            <person name="Bystritskaya E.P."/>
            <person name="Balabanova L.A."/>
            <person name="Isaeva M.P."/>
        </authorList>
    </citation>
    <scope>NUCLEOTIDE SEQUENCE</scope>
    <source>
        <strain evidence="1">10Alg 79</strain>
    </source>
</reference>
<gene>
    <name evidence="1" type="ORF">NOI20_01845</name>
</gene>
<evidence type="ECO:0000313" key="2">
    <source>
        <dbReference type="Proteomes" id="UP001227162"/>
    </source>
</evidence>
<sequence>MLHLFNDLVPRDSLHPNYMAFKAPDREEFQNVILDWAEGFIDRDGNDKFCREFQTTFNSSFWELYLFAVIKSLGWEVDFSKAAPDFRIPSKNLNIEAVVSNAAANDIQEWNKTFEGVTNADFLASQAATIERLSNSISSKLKKYNESYQNYKEVKDSAFIIAVGSYGTQDFFHLGDVAAQRLIYDDAREGKITKRNGSELTLGLFSMPEYTNVSAIIFSSTATFGKVRAISGSTKPAFFQATRIKNLIEPINASAPAGEYRESLSDGLRVFHNKNASRPIPPDLFGTDTDIMQFCFEGDDQYVLGSPNGDLANRQVIVLRT</sequence>
<dbReference type="AlphaFoldDB" id="A0AAJ1UBH6"/>
<reference evidence="1" key="1">
    <citation type="submission" date="2022-07" db="EMBL/GenBank/DDBJ databases">
        <authorList>
            <person name="Otstavnykh N."/>
            <person name="Isaeva M."/>
            <person name="Bystritskaya E."/>
        </authorList>
    </citation>
    <scope>NUCLEOTIDE SEQUENCE</scope>
    <source>
        <strain evidence="1">10Alg 79</strain>
    </source>
</reference>
<comment type="caution">
    <text evidence="1">The sequence shown here is derived from an EMBL/GenBank/DDBJ whole genome shotgun (WGS) entry which is preliminary data.</text>
</comment>
<evidence type="ECO:0000313" key="1">
    <source>
        <dbReference type="EMBL" id="MDQ2092847.1"/>
    </source>
</evidence>
<evidence type="ECO:0008006" key="3">
    <source>
        <dbReference type="Google" id="ProtNLM"/>
    </source>
</evidence>
<keyword evidence="2" id="KW-1185">Reference proteome</keyword>
<proteinExistence type="predicted"/>
<protein>
    <recommendedName>
        <fullName evidence="3">Glycosaminoglycan attachment site</fullName>
    </recommendedName>
</protein>
<dbReference type="EMBL" id="JANFFA010000001">
    <property type="protein sequence ID" value="MDQ2092847.1"/>
    <property type="molecule type" value="Genomic_DNA"/>
</dbReference>
<accession>A0AAJ1UBH6</accession>
<dbReference type="Proteomes" id="UP001227162">
    <property type="component" value="Unassembled WGS sequence"/>
</dbReference>
<name>A0AAJ1UBH6_9RHOB</name>
<organism evidence="1 2">
    <name type="scientific">Rhodalgimonas zhirmunskyi</name>
    <dbReference type="NCBI Taxonomy" id="2964767"/>
    <lineage>
        <taxon>Bacteria</taxon>
        <taxon>Pseudomonadati</taxon>
        <taxon>Pseudomonadota</taxon>
        <taxon>Alphaproteobacteria</taxon>
        <taxon>Rhodobacterales</taxon>
        <taxon>Roseobacteraceae</taxon>
        <taxon>Rhodalgimonas</taxon>
    </lineage>
</organism>